<feature type="domain" description="Ig-like" evidence="2">
    <location>
        <begin position="10"/>
        <end position="97"/>
    </location>
</feature>
<dbReference type="InterPro" id="IPR007110">
    <property type="entry name" value="Ig-like_dom"/>
</dbReference>
<evidence type="ECO:0000313" key="3">
    <source>
        <dbReference type="EMBL" id="TSK67228.1"/>
    </source>
</evidence>
<keyword evidence="4" id="KW-1185">Reference proteome</keyword>
<protein>
    <submittedName>
        <fullName evidence="3">B-cell receptor CD22</fullName>
    </submittedName>
</protein>
<dbReference type="PANTHER" id="PTHR46013:SF4">
    <property type="entry name" value="B-CELL RECEPTOR CD22-RELATED"/>
    <property type="match status" value="1"/>
</dbReference>
<feature type="domain" description="Ig-like" evidence="2">
    <location>
        <begin position="106"/>
        <end position="152"/>
    </location>
</feature>
<dbReference type="Gene3D" id="2.60.40.10">
    <property type="entry name" value="Immunoglobulins"/>
    <property type="match status" value="4"/>
</dbReference>
<comment type="caution">
    <text evidence="3">The sequence shown here is derived from an EMBL/GenBank/DDBJ whole genome shotgun (WGS) entry which is preliminary data.</text>
</comment>
<gene>
    <name evidence="3" type="ORF">Baya_5205</name>
</gene>
<dbReference type="SUPFAM" id="SSF48726">
    <property type="entry name" value="Immunoglobulin"/>
    <property type="match status" value="3"/>
</dbReference>
<dbReference type="PROSITE" id="PS50835">
    <property type="entry name" value="IG_LIKE"/>
    <property type="match status" value="4"/>
</dbReference>
<reference evidence="3 4" key="1">
    <citation type="journal article" date="2019" name="Genome Biol. Evol.">
        <title>Whole-Genome Sequencing of the Giant Devil Catfish, Bagarius yarrelli.</title>
        <authorList>
            <person name="Jiang W."/>
            <person name="Lv Y."/>
            <person name="Cheng L."/>
            <person name="Yang K."/>
            <person name="Chao B."/>
            <person name="Wang X."/>
            <person name="Li Y."/>
            <person name="Pan X."/>
            <person name="You X."/>
            <person name="Zhang Y."/>
            <person name="Yang J."/>
            <person name="Li J."/>
            <person name="Zhang X."/>
            <person name="Liu S."/>
            <person name="Sun C."/>
            <person name="Yang J."/>
            <person name="Shi Q."/>
        </authorList>
    </citation>
    <scope>NUCLEOTIDE SEQUENCE [LARGE SCALE GENOMIC DNA]</scope>
    <source>
        <strain evidence="3">JWS20170419001</strain>
        <tissue evidence="3">Muscle</tissue>
    </source>
</reference>
<sequence>MLIRKRTVLPAALLILLADLKVAVSDKTWHKLLRCTTTTCNMPEDSTYIWFRNGQSVTNEYRNDLCVYSGDAGSYSCALFEQQEFRSPAVCLKVTISDWFTSFKKLSCYTTCTLSNNPFYIWYKNGQLVPNEYRNELYIYSGNADSYSCAVTGHDDIRSPAVYPPKNTTAVTFPPGETVEGVSVTLSCSSDANPPDLTYTWFKQSEAADTLITTGQNYRISNVSSQHSGLYYCTALNQLGHQNSTPTHLDVFSATFPPRETVEGSLVTLSCSSDANPPDLTYTWFKQSEAADTLITTGQNYSISNVSSQHSGLYYCTALNQLGHQNSTPTHLDVFSVTSDRTQTAPSEDQDNVEYTTVRFRPPPKQEMPLYSTLKLSTLNQVEEEVEYAAVSLVKSRPFQ</sequence>
<evidence type="ECO:0000313" key="4">
    <source>
        <dbReference type="Proteomes" id="UP000319801"/>
    </source>
</evidence>
<proteinExistence type="predicted"/>
<dbReference type="OrthoDB" id="10039395at2759"/>
<dbReference type="EMBL" id="VCAZ01000018">
    <property type="protein sequence ID" value="TSK67228.1"/>
    <property type="molecule type" value="Genomic_DNA"/>
</dbReference>
<dbReference type="InterPro" id="IPR003599">
    <property type="entry name" value="Ig_sub"/>
</dbReference>
<dbReference type="InterPro" id="IPR013783">
    <property type="entry name" value="Ig-like_fold"/>
</dbReference>
<name>A0A556TTV4_BAGYA</name>
<keyword evidence="3" id="KW-0675">Receptor</keyword>
<dbReference type="Proteomes" id="UP000319801">
    <property type="component" value="Unassembled WGS sequence"/>
</dbReference>
<evidence type="ECO:0000256" key="1">
    <source>
        <dbReference type="SAM" id="SignalP"/>
    </source>
</evidence>
<feature type="domain" description="Ig-like" evidence="2">
    <location>
        <begin position="263"/>
        <end position="336"/>
    </location>
</feature>
<organism evidence="3 4">
    <name type="scientific">Bagarius yarrelli</name>
    <name type="common">Goonch</name>
    <name type="synonym">Bagrus yarrelli</name>
    <dbReference type="NCBI Taxonomy" id="175774"/>
    <lineage>
        <taxon>Eukaryota</taxon>
        <taxon>Metazoa</taxon>
        <taxon>Chordata</taxon>
        <taxon>Craniata</taxon>
        <taxon>Vertebrata</taxon>
        <taxon>Euteleostomi</taxon>
        <taxon>Actinopterygii</taxon>
        <taxon>Neopterygii</taxon>
        <taxon>Teleostei</taxon>
        <taxon>Ostariophysi</taxon>
        <taxon>Siluriformes</taxon>
        <taxon>Sisoridae</taxon>
        <taxon>Sisorinae</taxon>
        <taxon>Bagarius</taxon>
    </lineage>
</organism>
<dbReference type="InterPro" id="IPR003598">
    <property type="entry name" value="Ig_sub2"/>
</dbReference>
<dbReference type="SMART" id="SM00408">
    <property type="entry name" value="IGc2"/>
    <property type="match status" value="2"/>
</dbReference>
<dbReference type="InterPro" id="IPR036179">
    <property type="entry name" value="Ig-like_dom_sf"/>
</dbReference>
<accession>A0A556TTV4</accession>
<keyword evidence="1" id="KW-0732">Signal</keyword>
<evidence type="ECO:0000259" key="2">
    <source>
        <dbReference type="PROSITE" id="PS50835"/>
    </source>
</evidence>
<feature type="signal peptide" evidence="1">
    <location>
        <begin position="1"/>
        <end position="25"/>
    </location>
</feature>
<dbReference type="SMART" id="SM00409">
    <property type="entry name" value="IG"/>
    <property type="match status" value="2"/>
</dbReference>
<dbReference type="Pfam" id="PF13895">
    <property type="entry name" value="Ig_2"/>
    <property type="match status" value="2"/>
</dbReference>
<dbReference type="PANTHER" id="PTHR46013">
    <property type="entry name" value="VASCULAR CELL ADHESION MOLECULE 1"/>
    <property type="match status" value="1"/>
</dbReference>
<dbReference type="AlphaFoldDB" id="A0A556TTV4"/>
<feature type="domain" description="Ig-like" evidence="2">
    <location>
        <begin position="160"/>
        <end position="253"/>
    </location>
</feature>
<dbReference type="CDD" id="cd00096">
    <property type="entry name" value="Ig"/>
    <property type="match status" value="1"/>
</dbReference>
<feature type="chain" id="PRO_5022246153" evidence="1">
    <location>
        <begin position="26"/>
        <end position="400"/>
    </location>
</feature>